<evidence type="ECO:0000313" key="14">
    <source>
        <dbReference type="Proteomes" id="UP000003688"/>
    </source>
</evidence>
<dbReference type="PANTHER" id="PTHR39321:SF3">
    <property type="entry name" value="PHOSPHOPANTETHEINE ADENYLYLTRANSFERASE"/>
    <property type="match status" value="1"/>
</dbReference>
<dbReference type="RefSeq" id="WP_007416178.1">
    <property type="nucleotide sequence ID" value="NZ_ABOX02000023.1"/>
</dbReference>
<gene>
    <name evidence="11" type="primary">nadD</name>
    <name evidence="13" type="ORF">Cflav_PD2865</name>
</gene>
<sequence length="194" mass="21469">MSTKKKIGLYGGSFDPVHLGHLLVAQAACEEMGLERLFFIPAAQSPFKPGMAPTPAAERLRLLRLALAGKSNYEIDEQEIARGGVSYTIDTVRNYVGRFGDAELYYLIGADHVSSLHKWRESEELARLLKFIVIPRPGQPEAVFPGEFRGHSLQGFPLGVSASQIRERVRMGLSIDNLVAPAVAEAIRNYKLYL</sequence>
<evidence type="ECO:0000256" key="2">
    <source>
        <dbReference type="ARBA" id="ARBA00005019"/>
    </source>
</evidence>
<dbReference type="GO" id="GO:0004515">
    <property type="term" value="F:nicotinate-nucleotide adenylyltransferase activity"/>
    <property type="evidence" value="ECO:0007669"/>
    <property type="project" value="UniProtKB-UniRule"/>
</dbReference>
<reference evidence="13 14" key="1">
    <citation type="journal article" date="2011" name="J. Bacteriol.">
        <title>Genome sequence of 'Pedosphaera parvula' Ellin514, an aerobic Verrucomicrobial isolate from pasture soil.</title>
        <authorList>
            <person name="Kant R."/>
            <person name="van Passel M.W."/>
            <person name="Sangwan P."/>
            <person name="Palva A."/>
            <person name="Lucas S."/>
            <person name="Copeland A."/>
            <person name="Lapidus A."/>
            <person name="Glavina Del Rio T."/>
            <person name="Dalin E."/>
            <person name="Tice H."/>
            <person name="Bruce D."/>
            <person name="Goodwin L."/>
            <person name="Pitluck S."/>
            <person name="Chertkov O."/>
            <person name="Larimer F.W."/>
            <person name="Land M.L."/>
            <person name="Hauser L."/>
            <person name="Brettin T.S."/>
            <person name="Detter J.C."/>
            <person name="Han S."/>
            <person name="de Vos W.M."/>
            <person name="Janssen P.H."/>
            <person name="Smidt H."/>
        </authorList>
    </citation>
    <scope>NUCLEOTIDE SEQUENCE [LARGE SCALE GENOMIC DNA]</scope>
    <source>
        <strain evidence="13 14">Ellin514</strain>
    </source>
</reference>
<keyword evidence="13" id="KW-0378">Hydrolase</keyword>
<comment type="similarity">
    <text evidence="3 11">Belongs to the NadD family.</text>
</comment>
<evidence type="ECO:0000256" key="11">
    <source>
        <dbReference type="HAMAP-Rule" id="MF_00244"/>
    </source>
</evidence>
<dbReference type="InterPro" id="IPR014729">
    <property type="entry name" value="Rossmann-like_a/b/a_fold"/>
</dbReference>
<dbReference type="STRING" id="320771.Cflav_PD2865"/>
<evidence type="ECO:0000256" key="8">
    <source>
        <dbReference type="ARBA" id="ARBA00022840"/>
    </source>
</evidence>
<dbReference type="CDD" id="cd02165">
    <property type="entry name" value="NMNAT"/>
    <property type="match status" value="1"/>
</dbReference>
<dbReference type="EMBL" id="ABOX02000023">
    <property type="protein sequence ID" value="EEF59858.1"/>
    <property type="molecule type" value="Genomic_DNA"/>
</dbReference>
<dbReference type="AlphaFoldDB" id="B9XK35"/>
<dbReference type="Proteomes" id="UP000003688">
    <property type="component" value="Unassembled WGS sequence"/>
</dbReference>
<evidence type="ECO:0000256" key="1">
    <source>
        <dbReference type="ARBA" id="ARBA00002324"/>
    </source>
</evidence>
<keyword evidence="14" id="KW-1185">Reference proteome</keyword>
<evidence type="ECO:0000256" key="4">
    <source>
        <dbReference type="ARBA" id="ARBA00022642"/>
    </source>
</evidence>
<keyword evidence="6 11" id="KW-0548">Nucleotidyltransferase</keyword>
<dbReference type="OrthoDB" id="5295945at2"/>
<dbReference type="PANTHER" id="PTHR39321">
    <property type="entry name" value="NICOTINATE-NUCLEOTIDE ADENYLYLTRANSFERASE-RELATED"/>
    <property type="match status" value="1"/>
</dbReference>
<comment type="function">
    <text evidence="1 11">Catalyzes the reversible adenylation of nicotinate mononucleotide (NaMN) to nicotinic acid adenine dinucleotide (NaAD).</text>
</comment>
<keyword evidence="4 11" id="KW-0662">Pyridine nucleotide biosynthesis</keyword>
<feature type="domain" description="Cytidyltransferase-like" evidence="12">
    <location>
        <begin position="9"/>
        <end position="168"/>
    </location>
</feature>
<dbReference type="GO" id="GO:0005524">
    <property type="term" value="F:ATP binding"/>
    <property type="evidence" value="ECO:0007669"/>
    <property type="project" value="UniProtKB-KW"/>
</dbReference>
<keyword evidence="7 11" id="KW-0547">Nucleotide-binding</keyword>
<dbReference type="GO" id="GO:0016787">
    <property type="term" value="F:hydrolase activity"/>
    <property type="evidence" value="ECO:0007669"/>
    <property type="project" value="UniProtKB-KW"/>
</dbReference>
<proteinExistence type="inferred from homology"/>
<organism evidence="13 14">
    <name type="scientific">Pedosphaera parvula (strain Ellin514)</name>
    <dbReference type="NCBI Taxonomy" id="320771"/>
    <lineage>
        <taxon>Bacteria</taxon>
        <taxon>Pseudomonadati</taxon>
        <taxon>Verrucomicrobiota</taxon>
        <taxon>Pedosphaerae</taxon>
        <taxon>Pedosphaerales</taxon>
        <taxon>Pedosphaeraceae</taxon>
        <taxon>Pedosphaera</taxon>
    </lineage>
</organism>
<evidence type="ECO:0000256" key="10">
    <source>
        <dbReference type="ARBA" id="ARBA00048721"/>
    </source>
</evidence>
<dbReference type="InterPro" id="IPR005248">
    <property type="entry name" value="NadD/NMNAT"/>
</dbReference>
<protein>
    <recommendedName>
        <fullName evidence="11">Probable nicotinate-nucleotide adenylyltransferase</fullName>
        <ecNumber evidence="11">2.7.7.18</ecNumber>
    </recommendedName>
    <alternativeName>
        <fullName evidence="11">Deamido-NAD(+) diphosphorylase</fullName>
    </alternativeName>
    <alternativeName>
        <fullName evidence="11">Deamido-NAD(+) pyrophosphorylase</fullName>
    </alternativeName>
    <alternativeName>
        <fullName evidence="11">Nicotinate mononucleotide adenylyltransferase</fullName>
        <shortName evidence="11">NaMN adenylyltransferase</shortName>
    </alternativeName>
</protein>
<comment type="pathway">
    <text evidence="2 11">Cofactor biosynthesis; NAD(+) biosynthesis; deamido-NAD(+) from nicotinate D-ribonucleotide: step 1/1.</text>
</comment>
<evidence type="ECO:0000256" key="5">
    <source>
        <dbReference type="ARBA" id="ARBA00022679"/>
    </source>
</evidence>
<dbReference type="NCBIfam" id="TIGR00482">
    <property type="entry name" value="nicotinate (nicotinamide) nucleotide adenylyltransferase"/>
    <property type="match status" value="1"/>
</dbReference>
<comment type="caution">
    <text evidence="13">The sequence shown here is derived from an EMBL/GenBank/DDBJ whole genome shotgun (WGS) entry which is preliminary data.</text>
</comment>
<evidence type="ECO:0000256" key="3">
    <source>
        <dbReference type="ARBA" id="ARBA00009014"/>
    </source>
</evidence>
<dbReference type="Gene3D" id="3.40.50.620">
    <property type="entry name" value="HUPs"/>
    <property type="match status" value="1"/>
</dbReference>
<evidence type="ECO:0000256" key="7">
    <source>
        <dbReference type="ARBA" id="ARBA00022741"/>
    </source>
</evidence>
<accession>B9XK35</accession>
<dbReference type="GO" id="GO:0009435">
    <property type="term" value="P:NAD+ biosynthetic process"/>
    <property type="evidence" value="ECO:0007669"/>
    <property type="project" value="UniProtKB-UniRule"/>
</dbReference>
<dbReference type="Pfam" id="PF01467">
    <property type="entry name" value="CTP_transf_like"/>
    <property type="match status" value="1"/>
</dbReference>
<keyword evidence="9 11" id="KW-0520">NAD</keyword>
<comment type="catalytic activity">
    <reaction evidence="10 11">
        <text>nicotinate beta-D-ribonucleotide + ATP + H(+) = deamido-NAD(+) + diphosphate</text>
        <dbReference type="Rhea" id="RHEA:22860"/>
        <dbReference type="ChEBI" id="CHEBI:15378"/>
        <dbReference type="ChEBI" id="CHEBI:30616"/>
        <dbReference type="ChEBI" id="CHEBI:33019"/>
        <dbReference type="ChEBI" id="CHEBI:57502"/>
        <dbReference type="ChEBI" id="CHEBI:58437"/>
        <dbReference type="EC" id="2.7.7.18"/>
    </reaction>
</comment>
<name>B9XK35_PEDPL</name>
<dbReference type="SUPFAM" id="SSF52374">
    <property type="entry name" value="Nucleotidylyl transferase"/>
    <property type="match status" value="1"/>
</dbReference>
<dbReference type="NCBIfam" id="TIGR00125">
    <property type="entry name" value="cyt_tran_rel"/>
    <property type="match status" value="1"/>
</dbReference>
<keyword evidence="5 11" id="KW-0808">Transferase</keyword>
<keyword evidence="8 11" id="KW-0067">ATP-binding</keyword>
<evidence type="ECO:0000259" key="12">
    <source>
        <dbReference type="Pfam" id="PF01467"/>
    </source>
</evidence>
<dbReference type="InterPro" id="IPR004821">
    <property type="entry name" value="Cyt_trans-like"/>
</dbReference>
<evidence type="ECO:0000313" key="13">
    <source>
        <dbReference type="EMBL" id="EEF59858.1"/>
    </source>
</evidence>
<evidence type="ECO:0000256" key="9">
    <source>
        <dbReference type="ARBA" id="ARBA00023027"/>
    </source>
</evidence>
<dbReference type="NCBIfam" id="NF000840">
    <property type="entry name" value="PRK00071.1-3"/>
    <property type="match status" value="1"/>
</dbReference>
<dbReference type="HAMAP" id="MF_00244">
    <property type="entry name" value="NaMN_adenylyltr"/>
    <property type="match status" value="1"/>
</dbReference>
<dbReference type="UniPathway" id="UPA00253">
    <property type="reaction ID" value="UER00332"/>
</dbReference>
<dbReference type="EC" id="2.7.7.18" evidence="11"/>
<evidence type="ECO:0000256" key="6">
    <source>
        <dbReference type="ARBA" id="ARBA00022695"/>
    </source>
</evidence>